<keyword evidence="6" id="KW-1185">Reference proteome</keyword>
<comment type="subcellular location">
    <subcellularLocation>
        <location evidence="1">Nucleus</location>
    </subcellularLocation>
</comment>
<proteinExistence type="predicted"/>
<feature type="compositionally biased region" description="Basic and acidic residues" evidence="3">
    <location>
        <begin position="12"/>
        <end position="31"/>
    </location>
</feature>
<dbReference type="STRING" id="41688.A0A2N3NK95"/>
<feature type="compositionally biased region" description="Basic and acidic residues" evidence="3">
    <location>
        <begin position="782"/>
        <end position="791"/>
    </location>
</feature>
<organism evidence="5 6">
    <name type="scientific">Lomentospora prolificans</name>
    <dbReference type="NCBI Taxonomy" id="41688"/>
    <lineage>
        <taxon>Eukaryota</taxon>
        <taxon>Fungi</taxon>
        <taxon>Dikarya</taxon>
        <taxon>Ascomycota</taxon>
        <taxon>Pezizomycotina</taxon>
        <taxon>Sordariomycetes</taxon>
        <taxon>Hypocreomycetidae</taxon>
        <taxon>Microascales</taxon>
        <taxon>Microascaceae</taxon>
        <taxon>Lomentospora</taxon>
    </lineage>
</organism>
<feature type="region of interest" description="Disordered" evidence="3">
    <location>
        <begin position="55"/>
        <end position="132"/>
    </location>
</feature>
<dbReference type="GO" id="GO:0051123">
    <property type="term" value="P:RNA polymerase II preinitiation complex assembly"/>
    <property type="evidence" value="ECO:0007669"/>
    <property type="project" value="TreeGrafter"/>
</dbReference>
<dbReference type="GO" id="GO:0016251">
    <property type="term" value="F:RNA polymerase II general transcription initiation factor activity"/>
    <property type="evidence" value="ECO:0007669"/>
    <property type="project" value="InterPro"/>
</dbReference>
<feature type="region of interest" description="Disordered" evidence="3">
    <location>
        <begin position="1"/>
        <end position="40"/>
    </location>
</feature>
<feature type="domain" description="Transcription initiation factor TFIID subunit 1 histone acetyltransferase" evidence="4">
    <location>
        <begin position="417"/>
        <end position="892"/>
    </location>
</feature>
<feature type="compositionally biased region" description="Acidic residues" evidence="3">
    <location>
        <begin position="63"/>
        <end position="79"/>
    </location>
</feature>
<protein>
    <recommendedName>
        <fullName evidence="4">Transcription initiation factor TFIID subunit 1 histone acetyltransferase domain-containing protein</fullName>
    </recommendedName>
</protein>
<comment type="caution">
    <text evidence="5">The sequence shown here is derived from an EMBL/GenBank/DDBJ whole genome shotgun (WGS) entry which is preliminary data.</text>
</comment>
<sequence length="1121" mass="126594">MSPDGDTTPKGPGDEDKWREQDAADDADIRRILSQSQDMGMDKLDLDFSHDKVIDQTDKADDAQDFEDISDDDLPDEELPTATTSFDAQVPGLTDDGGTSHDTDDLFGDGRESSPFDPVLGPSSPQHPPAETDIAPIAIRPEASFADTNNELSFDVDFPEGTNQDPSIPPAIESVEDFVKQTWPDFRKGKIPDWNKLLPPRKTVFKEKKPTRKPKPLLTTKLSLDIENDKQKAFRVPGLPNRRNPDRFSDFGGGYIFLQSHVADAGIHGMEFDPDEDSDDELLAGLSLQHINTICYNFDDKIKKAEQYREAKLAAQAQKRRDSVEDEWDAMFMDEQPKEKRVIPSGLPDITQYHTPSLNSFELITRAGAKRVRLDVNDPNLHLVEPEEGRPVKRPRQEQNLRRMAGGNLGGNALRRFNISNDEAYELLKEAHQDKVRATIGNIMVDHSLPALRLSWPYYKTRVAERPDQFHRPPFRVRKFVGRTVDFSKRNVLKRKAQKGKARDVFKNTKDLTLRDNSTAVLFEYCERIPTVLSKFGMGNRVINYYRKGADSNEPPPPKKELGETHILLPEDRSPFAIFGTVDPGETVPTLHNQMYRAPLFKHSPREGDFILGRSTTGKEGAHWYLRNIDHIFVVGQTFPSVEVPGPHSRKVTTTSKNRTKMLSYRIMRRHPEGMLFTNDITKHLEGTNDGQNRQKLKEFLKYVRPDKDNNRPGFWSLPPGETLMNEEGIRALIKPEDTCLIDGMTMGMKMLEDAGYDPRLAVIQENDDEDGETAGGKAGKKGGEKGEESLAEKMAPWKTTKAFIDACTGKAMLQLHGEGDPTGHGLGFSFIRTSMKGGYLEQLQNGPLSSSADAIEKQRRDNNGHAYNVKKQEQAYKSGISEIWNKQKATLSDPTLQDDNDIVQITDEDERFNVQGAATPAPAIDDSVSQFSGFTSASRQSKKRLRIVRHVEGVDGTLEERIEIVEDPVVIAQYIKRRNEMDAAEKDILEIIPTGDASMDRVFAKKITAELDRLEKNRERRLQREQNKKLQDGAGSARSPDATEKPITGTTRKCANCGQVGHIKTNKKYEIPFHLLTPALSTAQWYRRRQWRDRGKWFWWLWSCDAAGSQLAPDVGYTRF</sequence>
<dbReference type="InterPro" id="IPR040240">
    <property type="entry name" value="TAF1"/>
</dbReference>
<evidence type="ECO:0000256" key="1">
    <source>
        <dbReference type="ARBA" id="ARBA00004123"/>
    </source>
</evidence>
<reference evidence="5 6" key="1">
    <citation type="journal article" date="2017" name="G3 (Bethesda)">
        <title>First Draft Genome Sequence of the Pathogenic Fungus Lomentospora prolificans (Formerly Scedosporium prolificans).</title>
        <authorList>
            <person name="Luo R."/>
            <person name="Zimin A."/>
            <person name="Workman R."/>
            <person name="Fan Y."/>
            <person name="Pertea G."/>
            <person name="Grossman N."/>
            <person name="Wear M.P."/>
            <person name="Jia B."/>
            <person name="Miller H."/>
            <person name="Casadevall A."/>
            <person name="Timp W."/>
            <person name="Zhang S.X."/>
            <person name="Salzberg S.L."/>
        </authorList>
    </citation>
    <scope>NUCLEOTIDE SEQUENCE [LARGE SCALE GENOMIC DNA]</scope>
    <source>
        <strain evidence="5 6">JHH-5317</strain>
    </source>
</reference>
<dbReference type="AlphaFoldDB" id="A0A2N3NK95"/>
<dbReference type="GO" id="GO:0005669">
    <property type="term" value="C:transcription factor TFIID complex"/>
    <property type="evidence" value="ECO:0007669"/>
    <property type="project" value="InterPro"/>
</dbReference>
<dbReference type="Pfam" id="PF12157">
    <property type="entry name" value="DUF3591"/>
    <property type="match status" value="1"/>
</dbReference>
<dbReference type="GO" id="GO:0004402">
    <property type="term" value="F:histone acetyltransferase activity"/>
    <property type="evidence" value="ECO:0007669"/>
    <property type="project" value="InterPro"/>
</dbReference>
<evidence type="ECO:0000313" key="6">
    <source>
        <dbReference type="Proteomes" id="UP000233524"/>
    </source>
</evidence>
<evidence type="ECO:0000256" key="3">
    <source>
        <dbReference type="SAM" id="MobiDB-lite"/>
    </source>
</evidence>
<evidence type="ECO:0000256" key="2">
    <source>
        <dbReference type="ARBA" id="ARBA00023242"/>
    </source>
</evidence>
<dbReference type="InParanoid" id="A0A2N3NK95"/>
<dbReference type="GO" id="GO:0017025">
    <property type="term" value="F:TBP-class protein binding"/>
    <property type="evidence" value="ECO:0007669"/>
    <property type="project" value="InterPro"/>
</dbReference>
<dbReference type="EMBL" id="NLAX01000003">
    <property type="protein sequence ID" value="PKS12838.1"/>
    <property type="molecule type" value="Genomic_DNA"/>
</dbReference>
<feature type="compositionally biased region" description="Basic and acidic residues" evidence="3">
    <location>
        <begin position="98"/>
        <end position="114"/>
    </location>
</feature>
<accession>A0A2N3NK95</accession>
<feature type="region of interest" description="Disordered" evidence="3">
    <location>
        <begin position="767"/>
        <end position="791"/>
    </location>
</feature>
<dbReference type="PANTHER" id="PTHR13900:SF0">
    <property type="entry name" value="TRANSCRIPTION INITIATION FACTOR TFIID SUBUNIT 1"/>
    <property type="match status" value="1"/>
</dbReference>
<dbReference type="InterPro" id="IPR022591">
    <property type="entry name" value="TAF1_HAT_dom"/>
</dbReference>
<feature type="region of interest" description="Disordered" evidence="3">
    <location>
        <begin position="1019"/>
        <end position="1049"/>
    </location>
</feature>
<evidence type="ECO:0000259" key="4">
    <source>
        <dbReference type="Pfam" id="PF12157"/>
    </source>
</evidence>
<name>A0A2N3NK95_9PEZI</name>
<evidence type="ECO:0000313" key="5">
    <source>
        <dbReference type="EMBL" id="PKS12838.1"/>
    </source>
</evidence>
<gene>
    <name evidence="5" type="ORF">jhhlp_001050</name>
</gene>
<dbReference type="Proteomes" id="UP000233524">
    <property type="component" value="Unassembled WGS sequence"/>
</dbReference>
<feature type="compositionally biased region" description="Basic and acidic residues" evidence="3">
    <location>
        <begin position="1019"/>
        <end position="1032"/>
    </location>
</feature>
<dbReference type="PANTHER" id="PTHR13900">
    <property type="entry name" value="TRANSCRIPTION INITIATION FACTOR TFIID"/>
    <property type="match status" value="1"/>
</dbReference>
<dbReference type="VEuPathDB" id="FungiDB:jhhlp_001050"/>
<keyword evidence="2" id="KW-0539">Nucleus</keyword>
<dbReference type="FunCoup" id="A0A2N3NK95">
    <property type="interactions" value="361"/>
</dbReference>
<dbReference type="OrthoDB" id="5752at2759"/>